<keyword evidence="8" id="KW-0143">Chaperone</keyword>
<keyword evidence="5" id="KW-0812">Transmembrane</keyword>
<keyword evidence="4" id="KW-0997">Cell inner membrane</keyword>
<accession>A0A849L3F0</accession>
<dbReference type="PANTHER" id="PTHR47529">
    <property type="entry name" value="PEPTIDYL-PROLYL CIS-TRANS ISOMERASE D"/>
    <property type="match status" value="1"/>
</dbReference>
<evidence type="ECO:0000256" key="13">
    <source>
        <dbReference type="ARBA" id="ARBA00042775"/>
    </source>
</evidence>
<keyword evidence="15" id="KW-0413">Isomerase</keyword>
<feature type="domain" description="PpiC" evidence="14">
    <location>
        <begin position="251"/>
        <end position="371"/>
    </location>
</feature>
<evidence type="ECO:0000256" key="3">
    <source>
        <dbReference type="ARBA" id="ARBA00022475"/>
    </source>
</evidence>
<evidence type="ECO:0000313" key="15">
    <source>
        <dbReference type="EMBL" id="NNU80691.1"/>
    </source>
</evidence>
<evidence type="ECO:0000256" key="8">
    <source>
        <dbReference type="ARBA" id="ARBA00023186"/>
    </source>
</evidence>
<gene>
    <name evidence="15" type="ORF">HMH01_09610</name>
</gene>
<evidence type="ECO:0000313" key="16">
    <source>
        <dbReference type="Proteomes" id="UP000572377"/>
    </source>
</evidence>
<proteinExistence type="inferred from homology"/>
<dbReference type="Proteomes" id="UP000572377">
    <property type="component" value="Unassembled WGS sequence"/>
</dbReference>
<evidence type="ECO:0000256" key="5">
    <source>
        <dbReference type="ARBA" id="ARBA00022692"/>
    </source>
</evidence>
<dbReference type="InterPro" id="IPR000297">
    <property type="entry name" value="PPIase_PpiC"/>
</dbReference>
<sequence length="629" mass="67065">MLRAFRSSSRGKGTSIVVWALLGLLIVGLTGFGLGGAVSGLSGQNVANVGDQRVSREEFVRRLFQQLDAVGAQTGQRPTMQQAQLFGLDQQVLSQLITQAALDGKAADLGLSVGDEVVREELMAEQSFQGANGFDSATYRFFLDRAGLTAAQFEEQVRRDTTRALMQSVVTDGTSMPRILAETALAFDGERRTVRLLTIEERHLETPVGTPDDAALRAQYEANPDAYTTPETRRVAYVALTPEIMATEVEITDDQARAAYDARSDSFNRPERRLVEVIAFGTEAGAAEAKAAIDAGTMSFDDIAAERGLSASDLSLGPVRREDLGAAAREAVFGAEGPGIIGPVQTDLGPSLYRLNAILPALATPFEQVQDELRQTLAEEEARGRIVDWFDPVFDLIAAGATLEEIDAETPLEFGTLELTAEMGEGLAGDMDFRQEAFELEPGEAPRDIIELENGGIAALRVDEVVPPALRPFEEVRAQVATDWAAAELARRLEARAAELQALLETGRTLDAVAADAGLTPRSPAPLSRTAQPEPGLPAGIVDTAFGIAATGESTVMAGPTAAHVVQLDEIAPVDTASEAYRQQLDTLSAALDAELGQTLFLGFAQDLVTAAAPTVNQQLIADTLAQYP</sequence>
<dbReference type="Pfam" id="PF13624">
    <property type="entry name" value="SurA_N_3"/>
    <property type="match status" value="1"/>
</dbReference>
<dbReference type="InterPro" id="IPR046357">
    <property type="entry name" value="PPIase_dom_sf"/>
</dbReference>
<dbReference type="RefSeq" id="WP_171324670.1">
    <property type="nucleotide sequence ID" value="NZ_JABFBC010000001.1"/>
</dbReference>
<organism evidence="15 16">
    <name type="scientific">Halovulum dunhuangense</name>
    <dbReference type="NCBI Taxonomy" id="1505036"/>
    <lineage>
        <taxon>Bacteria</taxon>
        <taxon>Pseudomonadati</taxon>
        <taxon>Pseudomonadota</taxon>
        <taxon>Alphaproteobacteria</taxon>
        <taxon>Rhodobacterales</taxon>
        <taxon>Paracoccaceae</taxon>
        <taxon>Halovulum</taxon>
    </lineage>
</organism>
<evidence type="ECO:0000256" key="7">
    <source>
        <dbReference type="ARBA" id="ARBA00023136"/>
    </source>
</evidence>
<evidence type="ECO:0000256" key="12">
    <source>
        <dbReference type="ARBA" id="ARBA00040743"/>
    </source>
</evidence>
<dbReference type="PANTHER" id="PTHR47529:SF1">
    <property type="entry name" value="PERIPLASMIC CHAPERONE PPID"/>
    <property type="match status" value="1"/>
</dbReference>
<comment type="subcellular location">
    <subcellularLocation>
        <location evidence="1">Cell inner membrane</location>
        <topology evidence="1">Single-pass type II membrane protein</topology>
        <orientation evidence="1">Periplasmic side</orientation>
    </subcellularLocation>
</comment>
<dbReference type="SUPFAM" id="SSF109998">
    <property type="entry name" value="Triger factor/SurA peptide-binding domain-like"/>
    <property type="match status" value="1"/>
</dbReference>
<evidence type="ECO:0000256" key="11">
    <source>
        <dbReference type="ARBA" id="ARBA00038408"/>
    </source>
</evidence>
<keyword evidence="16" id="KW-1185">Reference proteome</keyword>
<dbReference type="Gene3D" id="1.10.4030.10">
    <property type="entry name" value="Porin chaperone SurA, peptide-binding domain"/>
    <property type="match status" value="1"/>
</dbReference>
<dbReference type="GO" id="GO:0003755">
    <property type="term" value="F:peptidyl-prolyl cis-trans isomerase activity"/>
    <property type="evidence" value="ECO:0007669"/>
    <property type="project" value="InterPro"/>
</dbReference>
<dbReference type="GO" id="GO:0005886">
    <property type="term" value="C:plasma membrane"/>
    <property type="evidence" value="ECO:0007669"/>
    <property type="project" value="UniProtKB-SubCell"/>
</dbReference>
<keyword evidence="6" id="KW-1133">Transmembrane helix</keyword>
<name>A0A849L3F0_9RHOB</name>
<dbReference type="EMBL" id="JABFBC010000001">
    <property type="protein sequence ID" value="NNU80691.1"/>
    <property type="molecule type" value="Genomic_DNA"/>
</dbReference>
<evidence type="ECO:0000256" key="9">
    <source>
        <dbReference type="ARBA" id="ARBA00030642"/>
    </source>
</evidence>
<evidence type="ECO:0000256" key="4">
    <source>
        <dbReference type="ARBA" id="ARBA00022519"/>
    </source>
</evidence>
<evidence type="ECO:0000256" key="1">
    <source>
        <dbReference type="ARBA" id="ARBA00004382"/>
    </source>
</evidence>
<evidence type="ECO:0000256" key="6">
    <source>
        <dbReference type="ARBA" id="ARBA00022989"/>
    </source>
</evidence>
<dbReference type="AlphaFoldDB" id="A0A849L3F0"/>
<dbReference type="InterPro" id="IPR027304">
    <property type="entry name" value="Trigger_fact/SurA_dom_sf"/>
</dbReference>
<evidence type="ECO:0000259" key="14">
    <source>
        <dbReference type="Pfam" id="PF13145"/>
    </source>
</evidence>
<protein>
    <recommendedName>
        <fullName evidence="2">Parvulin-like PPIase</fullName>
    </recommendedName>
    <alternativeName>
        <fullName evidence="9">Peptidyl-prolyl cis-trans isomerase plp</fullName>
    </alternativeName>
    <alternativeName>
        <fullName evidence="12">Periplasmic chaperone PpiD</fullName>
    </alternativeName>
    <alternativeName>
        <fullName evidence="13">Periplasmic folding chaperone</fullName>
    </alternativeName>
    <alternativeName>
        <fullName evidence="10">Rotamase plp</fullName>
    </alternativeName>
</protein>
<dbReference type="InterPro" id="IPR052029">
    <property type="entry name" value="PpiD_chaperone"/>
</dbReference>
<comment type="similarity">
    <text evidence="11">Belongs to the PpiD chaperone family.</text>
</comment>
<comment type="caution">
    <text evidence="15">The sequence shown here is derived from an EMBL/GenBank/DDBJ whole genome shotgun (WGS) entry which is preliminary data.</text>
</comment>
<dbReference type="Gene3D" id="3.10.50.40">
    <property type="match status" value="1"/>
</dbReference>
<keyword evidence="3" id="KW-1003">Cell membrane</keyword>
<dbReference type="SUPFAM" id="SSF54534">
    <property type="entry name" value="FKBP-like"/>
    <property type="match status" value="1"/>
</dbReference>
<evidence type="ECO:0000256" key="2">
    <source>
        <dbReference type="ARBA" id="ARBA00018370"/>
    </source>
</evidence>
<reference evidence="15 16" key="1">
    <citation type="submission" date="2020-05" db="EMBL/GenBank/DDBJ databases">
        <title>Gimesia benthica sp. nov., a novel planctomycete isolated from a deep-sea water sample of the Northwest Indian Ocean.</title>
        <authorList>
            <person name="Wang J."/>
            <person name="Ruan C."/>
            <person name="Song L."/>
            <person name="Zhu Y."/>
            <person name="Li A."/>
            <person name="Zheng X."/>
            <person name="Wang L."/>
            <person name="Lu Z."/>
            <person name="Huang Y."/>
            <person name="Du W."/>
            <person name="Zhou Y."/>
            <person name="Huang L."/>
            <person name="Dai X."/>
        </authorList>
    </citation>
    <scope>NUCLEOTIDE SEQUENCE [LARGE SCALE GENOMIC DNA]</scope>
    <source>
        <strain evidence="15 16">YYQ-30</strain>
    </source>
</reference>
<keyword evidence="7" id="KW-0472">Membrane</keyword>
<evidence type="ECO:0000256" key="10">
    <source>
        <dbReference type="ARBA" id="ARBA00031484"/>
    </source>
</evidence>
<dbReference type="Pfam" id="PF13145">
    <property type="entry name" value="Rotamase_2"/>
    <property type="match status" value="1"/>
</dbReference>